<proteinExistence type="predicted"/>
<dbReference type="EMBL" id="PDSK01000107">
    <property type="protein sequence ID" value="PIE32831.1"/>
    <property type="molecule type" value="Genomic_DNA"/>
</dbReference>
<accession>A0A2G6KAZ3</accession>
<sequence length="165" mass="20259">MSDFSEVLPDILDLSGISWKEILERLYAVFQEDFKRQHARHDGIQVLYDSRILPDGQGKEEGFWHVISTTDRETKERLIDYRRAERLPWAKSMMEQHNIPQFRVFDYDTGRKDQGIRRYICLADYSYVLILKRKKRRFFWITAYYIEKQWRRDKVAKRYNNRVRE</sequence>
<dbReference type="AlphaFoldDB" id="A0A2G6KAZ3"/>
<evidence type="ECO:0000313" key="2">
    <source>
        <dbReference type="Proteomes" id="UP000230821"/>
    </source>
</evidence>
<evidence type="ECO:0000313" key="1">
    <source>
        <dbReference type="EMBL" id="PIE32831.1"/>
    </source>
</evidence>
<evidence type="ECO:0008006" key="3">
    <source>
        <dbReference type="Google" id="ProtNLM"/>
    </source>
</evidence>
<comment type="caution">
    <text evidence="1">The sequence shown here is derived from an EMBL/GenBank/DDBJ whole genome shotgun (WGS) entry which is preliminary data.</text>
</comment>
<reference evidence="1 2" key="1">
    <citation type="submission" date="2017-10" db="EMBL/GenBank/DDBJ databases">
        <title>Novel microbial diversity and functional potential in the marine mammal oral microbiome.</title>
        <authorList>
            <person name="Dudek N.K."/>
            <person name="Sun C.L."/>
            <person name="Burstein D."/>
            <person name="Kantor R.S."/>
            <person name="Aliaga Goltsman D.S."/>
            <person name="Bik E.M."/>
            <person name="Thomas B.C."/>
            <person name="Banfield J.F."/>
            <person name="Relman D.A."/>
        </authorList>
    </citation>
    <scope>NUCLEOTIDE SEQUENCE [LARGE SCALE GENOMIC DNA]</scope>
    <source>
        <strain evidence="1">DOLJORAL78_47_16</strain>
    </source>
</reference>
<dbReference type="Proteomes" id="UP000230821">
    <property type="component" value="Unassembled WGS sequence"/>
</dbReference>
<gene>
    <name evidence="1" type="ORF">CSA56_14130</name>
</gene>
<protein>
    <recommendedName>
        <fullName evidence="3">Phage P1-related protein</fullName>
    </recommendedName>
</protein>
<organism evidence="1 2">
    <name type="scientific">candidate division KSB3 bacterium</name>
    <dbReference type="NCBI Taxonomy" id="2044937"/>
    <lineage>
        <taxon>Bacteria</taxon>
        <taxon>candidate division KSB3</taxon>
    </lineage>
</organism>
<name>A0A2G6KAZ3_9BACT</name>